<dbReference type="Proteomes" id="UP000694568">
    <property type="component" value="Unplaced"/>
</dbReference>
<reference evidence="1" key="2">
    <citation type="submission" date="2025-09" db="UniProtKB">
        <authorList>
            <consortium name="Ensembl"/>
        </authorList>
    </citation>
    <scope>IDENTIFICATION</scope>
</reference>
<sequence>MILISITVVTACSHITFKIKKGLVLGRPAVIEGTTHIGPAVIEEGTTHIGPAVIEGTTHIGPAVIEGTTHIGPAVIEGTTHIGPATWLSVGESSVFTELLPDECCFFNSPRMSGRGGGIATVFKSDF</sequence>
<dbReference type="AlphaFoldDB" id="A0A8C9XYV1"/>
<reference evidence="1" key="1">
    <citation type="submission" date="2025-08" db="UniProtKB">
        <authorList>
            <consortium name="Ensembl"/>
        </authorList>
    </citation>
    <scope>IDENTIFICATION</scope>
</reference>
<evidence type="ECO:0000313" key="1">
    <source>
        <dbReference type="Ensembl" id="ENSSLUP00000016807.1"/>
    </source>
</evidence>
<dbReference type="GeneTree" id="ENSGT01090000262589"/>
<evidence type="ECO:0000313" key="2">
    <source>
        <dbReference type="Proteomes" id="UP000694568"/>
    </source>
</evidence>
<name>A0A8C9XYV1_SANLU</name>
<proteinExistence type="predicted"/>
<dbReference type="Ensembl" id="ENSSLUT00000017359.1">
    <property type="protein sequence ID" value="ENSSLUP00000016807.1"/>
    <property type="gene ID" value="ENSSLUG00000007879.1"/>
</dbReference>
<keyword evidence="2" id="KW-1185">Reference proteome</keyword>
<protein>
    <submittedName>
        <fullName evidence="1">Uncharacterized protein</fullName>
    </submittedName>
</protein>
<dbReference type="InterPro" id="IPR011004">
    <property type="entry name" value="Trimer_LpxA-like_sf"/>
</dbReference>
<dbReference type="SUPFAM" id="SSF51161">
    <property type="entry name" value="Trimeric LpxA-like enzymes"/>
    <property type="match status" value="1"/>
</dbReference>
<accession>A0A8C9XYV1</accession>
<dbReference type="Gene3D" id="2.160.10.10">
    <property type="entry name" value="Hexapeptide repeat proteins"/>
    <property type="match status" value="1"/>
</dbReference>
<organism evidence="1 2">
    <name type="scientific">Sander lucioperca</name>
    <name type="common">Pike-perch</name>
    <name type="synonym">Perca lucioperca</name>
    <dbReference type="NCBI Taxonomy" id="283035"/>
    <lineage>
        <taxon>Eukaryota</taxon>
        <taxon>Metazoa</taxon>
        <taxon>Chordata</taxon>
        <taxon>Craniata</taxon>
        <taxon>Vertebrata</taxon>
        <taxon>Euteleostomi</taxon>
        <taxon>Actinopterygii</taxon>
        <taxon>Neopterygii</taxon>
        <taxon>Teleostei</taxon>
        <taxon>Neoteleostei</taxon>
        <taxon>Acanthomorphata</taxon>
        <taxon>Eupercaria</taxon>
        <taxon>Perciformes</taxon>
        <taxon>Percoidei</taxon>
        <taxon>Percidae</taxon>
        <taxon>Luciopercinae</taxon>
        <taxon>Sander</taxon>
    </lineage>
</organism>